<protein>
    <submittedName>
        <fullName evidence="1">Uncharacterized protein</fullName>
    </submittedName>
</protein>
<reference evidence="1" key="1">
    <citation type="journal article" date="2015" name="Nature">
        <title>Complex archaea that bridge the gap between prokaryotes and eukaryotes.</title>
        <authorList>
            <person name="Spang A."/>
            <person name="Saw J.H."/>
            <person name="Jorgensen S.L."/>
            <person name="Zaremba-Niedzwiedzka K."/>
            <person name="Martijn J."/>
            <person name="Lind A.E."/>
            <person name="van Eijk R."/>
            <person name="Schleper C."/>
            <person name="Guy L."/>
            <person name="Ettema T.J."/>
        </authorList>
    </citation>
    <scope>NUCLEOTIDE SEQUENCE</scope>
</reference>
<gene>
    <name evidence="1" type="ORF">LCGC14_0810170</name>
</gene>
<evidence type="ECO:0000313" key="1">
    <source>
        <dbReference type="EMBL" id="KKN32788.1"/>
    </source>
</evidence>
<name>A0A0F9SUF5_9ZZZZ</name>
<accession>A0A0F9SUF5</accession>
<sequence length="365" mass="41947">MPGLKEYALNGKKVTPDEFVELMKDRQQYFHDNDIHPSELSLYPEAEFTLVHRTLLAKLDDQQIPEGEESTPIDAYYKLQPFAIRQICNRLEIPTHFFIRCRKSKTSKGDRLDAHFDEWISRCDRQKNWFIRFDNYSGEEEIRAVLTSRYDTCSNLEIAEMIADDLPNKNDYQIRFEWTSPALYGQIVSDTKVRTLANGQEIKGGIRFKNSEVGFGSIALEMLVLCEAISTGPILPGYVGIRRAHLRRKTELRVEFKSAVEQLLEDMDKALDTVEATQKIILQDVDEFLETLFLVHKLDNGQIEAVMETAAMSPIKTLYDAVSMFSVAGTDPGLNVERREKLQRVSGELVHSMKKYGRWIAPNKV</sequence>
<organism evidence="1">
    <name type="scientific">marine sediment metagenome</name>
    <dbReference type="NCBI Taxonomy" id="412755"/>
    <lineage>
        <taxon>unclassified sequences</taxon>
        <taxon>metagenomes</taxon>
        <taxon>ecological metagenomes</taxon>
    </lineage>
</organism>
<comment type="caution">
    <text evidence="1">The sequence shown here is derived from an EMBL/GenBank/DDBJ whole genome shotgun (WGS) entry which is preliminary data.</text>
</comment>
<proteinExistence type="predicted"/>
<dbReference type="AlphaFoldDB" id="A0A0F9SUF5"/>
<dbReference type="EMBL" id="LAZR01002228">
    <property type="protein sequence ID" value="KKN32788.1"/>
    <property type="molecule type" value="Genomic_DNA"/>
</dbReference>